<comment type="catalytic activity">
    <reaction evidence="8 9">
        <text>N-acetyl-L-glutamate + ATP = N-acetyl-L-glutamyl 5-phosphate + ADP</text>
        <dbReference type="Rhea" id="RHEA:14629"/>
        <dbReference type="ChEBI" id="CHEBI:30616"/>
        <dbReference type="ChEBI" id="CHEBI:44337"/>
        <dbReference type="ChEBI" id="CHEBI:57936"/>
        <dbReference type="ChEBI" id="CHEBI:456216"/>
        <dbReference type="EC" id="2.7.2.8"/>
    </reaction>
</comment>
<accession>A0ABU9LJH0</accession>
<sequence length="259" mass="27710">MTMSKSMPHTDRKKRMVIKLGGSMLEGLNETFFHHLKEVQQTYDVIIVHGGGPAINEALAQANIATHKIDGIRVTDEQAIHLVANTLIGEVNPMLVGQLNQAGIKAMGLNGQDAKLLQCHYLNKEVFGYVGEIDTVNMAILEQLQALNILPVVACIGATNTGQLLNINGDTVACDVALANQADELLFVTDVDGIRIEDVSIQQTTAQQIQGWITTGAIYGGMIPKVEAAMTCVDAGIPAVKIVGATLQGTTILKEKVTQ</sequence>
<feature type="domain" description="Aspartate/glutamate/uridylate kinase" evidence="10">
    <location>
        <begin position="14"/>
        <end position="240"/>
    </location>
</feature>
<dbReference type="CDD" id="cd04238">
    <property type="entry name" value="AAK_NAGK-like"/>
    <property type="match status" value="1"/>
</dbReference>
<dbReference type="InterPro" id="IPR004662">
    <property type="entry name" value="AcgluKinase_fam"/>
</dbReference>
<evidence type="ECO:0000313" key="11">
    <source>
        <dbReference type="EMBL" id="MEL5988175.1"/>
    </source>
</evidence>
<dbReference type="PANTHER" id="PTHR23342">
    <property type="entry name" value="N-ACETYLGLUTAMATE SYNTHASE"/>
    <property type="match status" value="1"/>
</dbReference>
<evidence type="ECO:0000256" key="2">
    <source>
        <dbReference type="ARBA" id="ARBA00022571"/>
    </source>
</evidence>
<feature type="binding site" evidence="9">
    <location>
        <position position="166"/>
    </location>
    <ligand>
        <name>substrate</name>
    </ligand>
</feature>
<feature type="binding site" evidence="9">
    <location>
        <position position="73"/>
    </location>
    <ligand>
        <name>substrate</name>
    </ligand>
</feature>
<proteinExistence type="inferred from homology"/>
<dbReference type="Proteomes" id="UP001398420">
    <property type="component" value="Unassembled WGS sequence"/>
</dbReference>
<feature type="site" description="Transition state stabilizer" evidence="9">
    <location>
        <position position="19"/>
    </location>
</feature>
<evidence type="ECO:0000256" key="4">
    <source>
        <dbReference type="ARBA" id="ARBA00022679"/>
    </source>
</evidence>
<keyword evidence="12" id="KW-1185">Reference proteome</keyword>
<dbReference type="EC" id="2.7.2.8" evidence="9"/>
<dbReference type="InterPro" id="IPR001048">
    <property type="entry name" value="Asp/Glu/Uridylate_kinase"/>
</dbReference>
<keyword evidence="2 9" id="KW-0055">Arginine biosynthesis</keyword>
<feature type="binding site" evidence="9">
    <location>
        <begin position="51"/>
        <end position="52"/>
    </location>
    <ligand>
        <name>substrate</name>
    </ligand>
</feature>
<keyword evidence="5 9" id="KW-0547">Nucleotide-binding</keyword>
<comment type="pathway">
    <text evidence="1 9">Amino-acid biosynthesis; L-arginine biosynthesis; N(2)-acetyl-L-ornithine from L-glutamate: step 2/4.</text>
</comment>
<evidence type="ECO:0000256" key="5">
    <source>
        <dbReference type="ARBA" id="ARBA00022741"/>
    </source>
</evidence>
<protein>
    <recommendedName>
        <fullName evidence="9">Acetylglutamate kinase</fullName>
        <ecNumber evidence="9">2.7.2.8</ecNumber>
    </recommendedName>
    <alternativeName>
        <fullName evidence="9">N-acetyl-L-glutamate 5-phosphotransferase</fullName>
    </alternativeName>
    <alternativeName>
        <fullName evidence="9">NAG kinase</fullName>
        <shortName evidence="9">NAGK</shortName>
    </alternativeName>
</protein>
<dbReference type="PANTHER" id="PTHR23342:SF0">
    <property type="entry name" value="N-ACETYLGLUTAMATE SYNTHASE, MITOCHONDRIAL"/>
    <property type="match status" value="1"/>
</dbReference>
<feature type="site" description="Transition state stabilizer" evidence="9">
    <location>
        <position position="225"/>
    </location>
</feature>
<keyword evidence="4 9" id="KW-0808">Transferase</keyword>
<dbReference type="SUPFAM" id="SSF53633">
    <property type="entry name" value="Carbamate kinase-like"/>
    <property type="match status" value="1"/>
</dbReference>
<evidence type="ECO:0000256" key="7">
    <source>
        <dbReference type="ARBA" id="ARBA00022840"/>
    </source>
</evidence>
<keyword evidence="7 9" id="KW-0067">ATP-binding</keyword>
<reference evidence="11 12" key="1">
    <citation type="submission" date="2024-04" db="EMBL/GenBank/DDBJ databases">
        <authorList>
            <person name="Wu Y.S."/>
            <person name="Zhang L."/>
        </authorList>
    </citation>
    <scope>NUCLEOTIDE SEQUENCE [LARGE SCALE GENOMIC DNA]</scope>
    <source>
        <strain evidence="11 12">KG-01</strain>
    </source>
</reference>
<gene>
    <name evidence="9 11" type="primary">argB</name>
    <name evidence="11" type="ORF">AAF454_07055</name>
</gene>
<comment type="function">
    <text evidence="9">Catalyzes the ATP-dependent phosphorylation of N-acetyl-L-glutamate.</text>
</comment>
<dbReference type="NCBIfam" id="TIGR00761">
    <property type="entry name" value="argB"/>
    <property type="match status" value="1"/>
</dbReference>
<dbReference type="InterPro" id="IPR036393">
    <property type="entry name" value="AceGlu_kinase-like_sf"/>
</dbReference>
<comment type="caution">
    <text evidence="11">The sequence shown here is derived from an EMBL/GenBank/DDBJ whole genome shotgun (WGS) entry which is preliminary data.</text>
</comment>
<comment type="similarity">
    <text evidence="9">Belongs to the acetylglutamate kinase family. ArgB subfamily.</text>
</comment>
<evidence type="ECO:0000256" key="6">
    <source>
        <dbReference type="ARBA" id="ARBA00022777"/>
    </source>
</evidence>
<dbReference type="Gene3D" id="3.40.1160.10">
    <property type="entry name" value="Acetylglutamate kinase-like"/>
    <property type="match status" value="1"/>
</dbReference>
<dbReference type="InterPro" id="IPR037528">
    <property type="entry name" value="ArgB"/>
</dbReference>
<comment type="subcellular location">
    <subcellularLocation>
        <location evidence="9">Cytoplasm</location>
    </subcellularLocation>
</comment>
<keyword evidence="3 9" id="KW-0028">Amino-acid biosynthesis</keyword>
<evidence type="ECO:0000256" key="9">
    <source>
        <dbReference type="HAMAP-Rule" id="MF_00082"/>
    </source>
</evidence>
<dbReference type="PIRSF" id="PIRSF000728">
    <property type="entry name" value="NAGK"/>
    <property type="match status" value="1"/>
</dbReference>
<dbReference type="EMBL" id="JBCEWA010000004">
    <property type="protein sequence ID" value="MEL5988175.1"/>
    <property type="molecule type" value="Genomic_DNA"/>
</dbReference>
<dbReference type="GO" id="GO:0003991">
    <property type="term" value="F:acetylglutamate kinase activity"/>
    <property type="evidence" value="ECO:0007669"/>
    <property type="project" value="UniProtKB-EC"/>
</dbReference>
<dbReference type="HAMAP" id="MF_00082">
    <property type="entry name" value="ArgB"/>
    <property type="match status" value="1"/>
</dbReference>
<keyword evidence="9" id="KW-0963">Cytoplasm</keyword>
<name>A0ABU9LJH0_9BACL</name>
<keyword evidence="6 9" id="KW-0418">Kinase</keyword>
<evidence type="ECO:0000313" key="12">
    <source>
        <dbReference type="Proteomes" id="UP001398420"/>
    </source>
</evidence>
<dbReference type="RefSeq" id="WP_068453797.1">
    <property type="nucleotide sequence ID" value="NZ_JALKQX010000002.1"/>
</dbReference>
<organism evidence="11 12">
    <name type="scientific">Kurthia gibsonii</name>
    <dbReference type="NCBI Taxonomy" id="33946"/>
    <lineage>
        <taxon>Bacteria</taxon>
        <taxon>Bacillati</taxon>
        <taxon>Bacillota</taxon>
        <taxon>Bacilli</taxon>
        <taxon>Bacillales</taxon>
        <taxon>Caryophanaceae</taxon>
        <taxon>Kurthia</taxon>
    </lineage>
</organism>
<dbReference type="Pfam" id="PF00696">
    <property type="entry name" value="AA_kinase"/>
    <property type="match status" value="1"/>
</dbReference>
<evidence type="ECO:0000256" key="1">
    <source>
        <dbReference type="ARBA" id="ARBA00004828"/>
    </source>
</evidence>
<evidence type="ECO:0000256" key="3">
    <source>
        <dbReference type="ARBA" id="ARBA00022605"/>
    </source>
</evidence>
<evidence type="ECO:0000259" key="10">
    <source>
        <dbReference type="Pfam" id="PF00696"/>
    </source>
</evidence>
<evidence type="ECO:0000256" key="8">
    <source>
        <dbReference type="ARBA" id="ARBA00048141"/>
    </source>
</evidence>